<protein>
    <submittedName>
        <fullName evidence="1">Uncharacterized protein</fullName>
    </submittedName>
</protein>
<gene>
    <name evidence="1" type="ORF">DFH94DRAFT_687466</name>
</gene>
<dbReference type="Proteomes" id="UP000759537">
    <property type="component" value="Unassembled WGS sequence"/>
</dbReference>
<reference evidence="1" key="1">
    <citation type="submission" date="2019-10" db="EMBL/GenBank/DDBJ databases">
        <authorList>
            <consortium name="DOE Joint Genome Institute"/>
            <person name="Kuo A."/>
            <person name="Miyauchi S."/>
            <person name="Kiss E."/>
            <person name="Drula E."/>
            <person name="Kohler A."/>
            <person name="Sanchez-Garcia M."/>
            <person name="Andreopoulos B."/>
            <person name="Barry K.W."/>
            <person name="Bonito G."/>
            <person name="Buee M."/>
            <person name="Carver A."/>
            <person name="Chen C."/>
            <person name="Cichocki N."/>
            <person name="Clum A."/>
            <person name="Culley D."/>
            <person name="Crous P.W."/>
            <person name="Fauchery L."/>
            <person name="Girlanda M."/>
            <person name="Hayes R."/>
            <person name="Keri Z."/>
            <person name="LaButti K."/>
            <person name="Lipzen A."/>
            <person name="Lombard V."/>
            <person name="Magnuson J."/>
            <person name="Maillard F."/>
            <person name="Morin E."/>
            <person name="Murat C."/>
            <person name="Nolan M."/>
            <person name="Ohm R."/>
            <person name="Pangilinan J."/>
            <person name="Pereira M."/>
            <person name="Perotto S."/>
            <person name="Peter M."/>
            <person name="Riley R."/>
            <person name="Sitrit Y."/>
            <person name="Stielow B."/>
            <person name="Szollosi G."/>
            <person name="Zifcakova L."/>
            <person name="Stursova M."/>
            <person name="Spatafora J.W."/>
            <person name="Tedersoo L."/>
            <person name="Vaario L.-M."/>
            <person name="Yamada A."/>
            <person name="Yan M."/>
            <person name="Wang P."/>
            <person name="Xu J."/>
            <person name="Bruns T."/>
            <person name="Baldrian P."/>
            <person name="Vilgalys R."/>
            <person name="Henrissat B."/>
            <person name="Grigoriev I.V."/>
            <person name="Hibbett D."/>
            <person name="Nagy L.G."/>
            <person name="Martin F.M."/>
        </authorList>
    </citation>
    <scope>NUCLEOTIDE SEQUENCE</scope>
    <source>
        <strain evidence="1">Prilba</strain>
    </source>
</reference>
<dbReference type="EMBL" id="WHVB01000001">
    <property type="protein sequence ID" value="KAF8486984.1"/>
    <property type="molecule type" value="Genomic_DNA"/>
</dbReference>
<name>A0A9P5N5U4_9AGAM</name>
<accession>A0A9P5N5U4</accession>
<evidence type="ECO:0000313" key="2">
    <source>
        <dbReference type="Proteomes" id="UP000759537"/>
    </source>
</evidence>
<evidence type="ECO:0000313" key="1">
    <source>
        <dbReference type="EMBL" id="KAF8486984.1"/>
    </source>
</evidence>
<sequence>MPSPPTPPPLLLLAVSALPPTHCIDAPWILHTVLTHLAPACHVDAPSPSACPLLASTPSLPMPLPLLLLAASTLPPARCIIAPPARCADTTPFSLH</sequence>
<proteinExistence type="predicted"/>
<dbReference type="AlphaFoldDB" id="A0A9P5N5U4"/>
<comment type="caution">
    <text evidence="1">The sequence shown here is derived from an EMBL/GenBank/DDBJ whole genome shotgun (WGS) entry which is preliminary data.</text>
</comment>
<organism evidence="1 2">
    <name type="scientific">Russula ochroleuca</name>
    <dbReference type="NCBI Taxonomy" id="152965"/>
    <lineage>
        <taxon>Eukaryota</taxon>
        <taxon>Fungi</taxon>
        <taxon>Dikarya</taxon>
        <taxon>Basidiomycota</taxon>
        <taxon>Agaricomycotina</taxon>
        <taxon>Agaricomycetes</taxon>
        <taxon>Russulales</taxon>
        <taxon>Russulaceae</taxon>
        <taxon>Russula</taxon>
    </lineage>
</organism>
<keyword evidence="2" id="KW-1185">Reference proteome</keyword>
<reference evidence="1" key="2">
    <citation type="journal article" date="2020" name="Nat. Commun.">
        <title>Large-scale genome sequencing of mycorrhizal fungi provides insights into the early evolution of symbiotic traits.</title>
        <authorList>
            <person name="Miyauchi S."/>
            <person name="Kiss E."/>
            <person name="Kuo A."/>
            <person name="Drula E."/>
            <person name="Kohler A."/>
            <person name="Sanchez-Garcia M."/>
            <person name="Morin E."/>
            <person name="Andreopoulos B."/>
            <person name="Barry K.W."/>
            <person name="Bonito G."/>
            <person name="Buee M."/>
            <person name="Carver A."/>
            <person name="Chen C."/>
            <person name="Cichocki N."/>
            <person name="Clum A."/>
            <person name="Culley D."/>
            <person name="Crous P.W."/>
            <person name="Fauchery L."/>
            <person name="Girlanda M."/>
            <person name="Hayes R.D."/>
            <person name="Keri Z."/>
            <person name="LaButti K."/>
            <person name="Lipzen A."/>
            <person name="Lombard V."/>
            <person name="Magnuson J."/>
            <person name="Maillard F."/>
            <person name="Murat C."/>
            <person name="Nolan M."/>
            <person name="Ohm R.A."/>
            <person name="Pangilinan J."/>
            <person name="Pereira M.F."/>
            <person name="Perotto S."/>
            <person name="Peter M."/>
            <person name="Pfister S."/>
            <person name="Riley R."/>
            <person name="Sitrit Y."/>
            <person name="Stielow J.B."/>
            <person name="Szollosi G."/>
            <person name="Zifcakova L."/>
            <person name="Stursova M."/>
            <person name="Spatafora J.W."/>
            <person name="Tedersoo L."/>
            <person name="Vaario L.M."/>
            <person name="Yamada A."/>
            <person name="Yan M."/>
            <person name="Wang P."/>
            <person name="Xu J."/>
            <person name="Bruns T."/>
            <person name="Baldrian P."/>
            <person name="Vilgalys R."/>
            <person name="Dunand C."/>
            <person name="Henrissat B."/>
            <person name="Grigoriev I.V."/>
            <person name="Hibbett D."/>
            <person name="Nagy L.G."/>
            <person name="Martin F.M."/>
        </authorList>
    </citation>
    <scope>NUCLEOTIDE SEQUENCE</scope>
    <source>
        <strain evidence="1">Prilba</strain>
    </source>
</reference>